<reference evidence="1" key="1">
    <citation type="submission" date="2022-04" db="EMBL/GenBank/DDBJ databases">
        <title>Jade perch genome.</title>
        <authorList>
            <person name="Chao B."/>
        </authorList>
    </citation>
    <scope>NUCLEOTIDE SEQUENCE</scope>
    <source>
        <strain evidence="1">CB-2022</strain>
    </source>
</reference>
<evidence type="ECO:0000313" key="1">
    <source>
        <dbReference type="EMBL" id="KAI3364957.1"/>
    </source>
</evidence>
<evidence type="ECO:0000313" key="2">
    <source>
        <dbReference type="Proteomes" id="UP000831701"/>
    </source>
</evidence>
<organism evidence="1 2">
    <name type="scientific">Scortum barcoo</name>
    <name type="common">barcoo grunter</name>
    <dbReference type="NCBI Taxonomy" id="214431"/>
    <lineage>
        <taxon>Eukaryota</taxon>
        <taxon>Metazoa</taxon>
        <taxon>Chordata</taxon>
        <taxon>Craniata</taxon>
        <taxon>Vertebrata</taxon>
        <taxon>Euteleostomi</taxon>
        <taxon>Actinopterygii</taxon>
        <taxon>Neopterygii</taxon>
        <taxon>Teleostei</taxon>
        <taxon>Neoteleostei</taxon>
        <taxon>Acanthomorphata</taxon>
        <taxon>Eupercaria</taxon>
        <taxon>Centrarchiformes</taxon>
        <taxon>Terapontoidei</taxon>
        <taxon>Terapontidae</taxon>
        <taxon>Scortum</taxon>
    </lineage>
</organism>
<keyword evidence="2" id="KW-1185">Reference proteome</keyword>
<accession>A0ACB8WCD1</accession>
<dbReference type="Proteomes" id="UP000831701">
    <property type="component" value="Chromosome 12"/>
</dbReference>
<proteinExistence type="predicted"/>
<protein>
    <submittedName>
        <fullName evidence="1">Uncharacterized protein</fullName>
    </submittedName>
</protein>
<name>A0ACB8WCD1_9TELE</name>
<comment type="caution">
    <text evidence="1">The sequence shown here is derived from an EMBL/GenBank/DDBJ whole genome shotgun (WGS) entry which is preliminary data.</text>
</comment>
<dbReference type="EMBL" id="CM041542">
    <property type="protein sequence ID" value="KAI3364957.1"/>
    <property type="molecule type" value="Genomic_DNA"/>
</dbReference>
<sequence>MLRTLENQDKLHWKDFVKPLVHKCTRSEVTGFTPYELMFGRQPRLSVDLAFGLPVKKEQQKSHSQYVKNLKSHLEESYKIATSSAAKVAEKNKTRFDKHVTPSALDIGDRVLVRNVRICVKHKLADKWEPTVHVAVRKTGDLPVYTVKPETGEGPWRTLIRDLLLPCGFLPVATEEWA</sequence>
<gene>
    <name evidence="1" type="ORF">L3Q82_001123</name>
</gene>